<dbReference type="InterPro" id="IPR036259">
    <property type="entry name" value="MFS_trans_sf"/>
</dbReference>
<feature type="transmembrane region" description="Helical" evidence="1">
    <location>
        <begin position="435"/>
        <end position="453"/>
    </location>
</feature>
<dbReference type="EMBL" id="UXUI01009263">
    <property type="protein sequence ID" value="VDD93351.1"/>
    <property type="molecule type" value="Genomic_DNA"/>
</dbReference>
<reference evidence="4" key="1">
    <citation type="submission" date="2016-04" db="UniProtKB">
        <authorList>
            <consortium name="WormBaseParasite"/>
        </authorList>
    </citation>
    <scope>IDENTIFICATION</scope>
</reference>
<feature type="transmembrane region" description="Helical" evidence="1">
    <location>
        <begin position="190"/>
        <end position="211"/>
    </location>
</feature>
<feature type="transmembrane region" description="Helical" evidence="1">
    <location>
        <begin position="105"/>
        <end position="125"/>
    </location>
</feature>
<protein>
    <submittedName>
        <fullName evidence="4">MFS domain-containing protein</fullName>
    </submittedName>
</protein>
<evidence type="ECO:0000256" key="1">
    <source>
        <dbReference type="SAM" id="Phobius"/>
    </source>
</evidence>
<dbReference type="AlphaFoldDB" id="A0A158QB88"/>
<feature type="transmembrane region" description="Helical" evidence="1">
    <location>
        <begin position="459"/>
        <end position="479"/>
    </location>
</feature>
<dbReference type="WBParaSite" id="EVEC_0000861801-mRNA-1">
    <property type="protein sequence ID" value="EVEC_0000861801-mRNA-1"/>
    <property type="gene ID" value="EVEC_0000861801"/>
</dbReference>
<feature type="transmembrane region" description="Helical" evidence="1">
    <location>
        <begin position="132"/>
        <end position="151"/>
    </location>
</feature>
<keyword evidence="3" id="KW-1185">Reference proteome</keyword>
<feature type="transmembrane region" description="Helical" evidence="1">
    <location>
        <begin position="518"/>
        <end position="540"/>
    </location>
</feature>
<dbReference type="InterPro" id="IPR011701">
    <property type="entry name" value="MFS"/>
</dbReference>
<name>A0A158QB88_ENTVE</name>
<dbReference type="Pfam" id="PF07690">
    <property type="entry name" value="MFS_1"/>
    <property type="match status" value="2"/>
</dbReference>
<proteinExistence type="predicted"/>
<feature type="transmembrane region" description="Helical" evidence="1">
    <location>
        <begin position="409"/>
        <end position="428"/>
    </location>
</feature>
<dbReference type="Gene3D" id="1.20.1250.20">
    <property type="entry name" value="MFS general substrate transporter like domains"/>
    <property type="match status" value="2"/>
</dbReference>
<organism evidence="4">
    <name type="scientific">Enterobius vermicularis</name>
    <name type="common">Human pinworm</name>
    <dbReference type="NCBI Taxonomy" id="51028"/>
    <lineage>
        <taxon>Eukaryota</taxon>
        <taxon>Metazoa</taxon>
        <taxon>Ecdysozoa</taxon>
        <taxon>Nematoda</taxon>
        <taxon>Chromadorea</taxon>
        <taxon>Rhabditida</taxon>
        <taxon>Spirurina</taxon>
        <taxon>Oxyuridomorpha</taxon>
        <taxon>Oxyuroidea</taxon>
        <taxon>Oxyuridae</taxon>
        <taxon>Enterobius</taxon>
    </lineage>
</organism>
<evidence type="ECO:0000313" key="2">
    <source>
        <dbReference type="EMBL" id="VDD93351.1"/>
    </source>
</evidence>
<keyword evidence="1" id="KW-0812">Transmembrane</keyword>
<dbReference type="PANTHER" id="PTHR11360:SF286">
    <property type="entry name" value="GH22266P"/>
    <property type="match status" value="1"/>
</dbReference>
<dbReference type="PANTHER" id="PTHR11360">
    <property type="entry name" value="MONOCARBOXYLATE TRANSPORTER"/>
    <property type="match status" value="1"/>
</dbReference>
<dbReference type="InterPro" id="IPR050327">
    <property type="entry name" value="Proton-linked_MCT"/>
</dbReference>
<accession>A0A158QB88</accession>
<keyword evidence="1" id="KW-0472">Membrane</keyword>
<dbReference type="CDD" id="cd17352">
    <property type="entry name" value="MFS_MCT_SLC16"/>
    <property type="match status" value="1"/>
</dbReference>
<dbReference type="STRING" id="51028.A0A158QB88"/>
<sequence>MPNNKQLSDRKTPQNTDKALGHVEKIERAKIGTRWNISDHNSNLEINDNKTDKHSISIDGGYGWVIVAVSFYCNFVVDGICYAFGNLRPLLQEKFVGNSEATIAFIGSSLLGAYLLVGPIVSAFINKYGPRIVVAIGGIITSLAFLCSIFITNIYCLIFVFGILGGAGLGFLYLPATVVVCFFFKKKRSLATGFAVAGSGAGNIVMPQIIAQLHSSGFTVNCIVLTAFAASCIFVGMLYIVPDEFWDADKEKNLAQSTFSKTDVLENSIDALNLQRPYSSTTIEDLTRTKLEDEVNLRLVPDNDIPSQGIVETLVESKSNVLSRLGEKLQEAVVTVESQIKSVQVSGGTSTDGSKVRMIDAYLKLMKEPVEILMVLTNLLAMTGFYVPFVFPADLAVSKGVSYDDAKLLVSIIGIFNTTGRLLFGWLADRKWISALTLHNTSLIGAGILTILCPFCSNYTMFLIYSVLFGLLGVLAEWLGLDEISIAFGLLILGRSFGCFFGTPIAGAIKDATESFVYPFYLSGTFLITGGLAGSLIPVLSKPKGSQKESQNFNNEV</sequence>
<dbReference type="Proteomes" id="UP000274131">
    <property type="component" value="Unassembled WGS sequence"/>
</dbReference>
<keyword evidence="1" id="KW-1133">Transmembrane helix</keyword>
<dbReference type="OrthoDB" id="2213137at2759"/>
<evidence type="ECO:0000313" key="4">
    <source>
        <dbReference type="WBParaSite" id="EVEC_0000861801-mRNA-1"/>
    </source>
</evidence>
<dbReference type="SUPFAM" id="SSF103473">
    <property type="entry name" value="MFS general substrate transporter"/>
    <property type="match status" value="1"/>
</dbReference>
<reference evidence="2 3" key="2">
    <citation type="submission" date="2018-10" db="EMBL/GenBank/DDBJ databases">
        <authorList>
            <consortium name="Pathogen Informatics"/>
        </authorList>
    </citation>
    <scope>NUCLEOTIDE SEQUENCE [LARGE SCALE GENOMIC DNA]</scope>
</reference>
<feature type="transmembrane region" description="Helical" evidence="1">
    <location>
        <begin position="372"/>
        <end position="389"/>
    </location>
</feature>
<evidence type="ECO:0000313" key="3">
    <source>
        <dbReference type="Proteomes" id="UP000274131"/>
    </source>
</evidence>
<feature type="transmembrane region" description="Helical" evidence="1">
    <location>
        <begin position="62"/>
        <end position="85"/>
    </location>
</feature>
<dbReference type="GO" id="GO:0008028">
    <property type="term" value="F:monocarboxylic acid transmembrane transporter activity"/>
    <property type="evidence" value="ECO:0007669"/>
    <property type="project" value="TreeGrafter"/>
</dbReference>
<gene>
    <name evidence="2" type="ORF">EVEC_LOCUS8102</name>
</gene>
<feature type="transmembrane region" description="Helical" evidence="1">
    <location>
        <begin position="486"/>
        <end position="506"/>
    </location>
</feature>
<feature type="transmembrane region" description="Helical" evidence="1">
    <location>
        <begin position="157"/>
        <end position="183"/>
    </location>
</feature>
<feature type="transmembrane region" description="Helical" evidence="1">
    <location>
        <begin position="217"/>
        <end position="241"/>
    </location>
</feature>